<dbReference type="GO" id="GO:0016491">
    <property type="term" value="F:oxidoreductase activity"/>
    <property type="evidence" value="ECO:0007669"/>
    <property type="project" value="InterPro"/>
</dbReference>
<proteinExistence type="predicted"/>
<dbReference type="InterPro" id="IPR017927">
    <property type="entry name" value="FAD-bd_FR_type"/>
</dbReference>
<evidence type="ECO:0000313" key="2">
    <source>
        <dbReference type="EMBL" id="SES05992.1"/>
    </source>
</evidence>
<dbReference type="Gene3D" id="3.40.50.80">
    <property type="entry name" value="Nucleotide-binding domain of ferredoxin-NADP reductase (FNR) module"/>
    <property type="match status" value="1"/>
</dbReference>
<dbReference type="SUPFAM" id="SSF52343">
    <property type="entry name" value="Ferredoxin reductase-like, C-terminal NADP-linked domain"/>
    <property type="match status" value="1"/>
</dbReference>
<dbReference type="InterPro" id="IPR039261">
    <property type="entry name" value="FNR_nucleotide-bd"/>
</dbReference>
<dbReference type="PANTHER" id="PTHR47354">
    <property type="entry name" value="NADH OXIDOREDUCTASE HCR"/>
    <property type="match status" value="1"/>
</dbReference>
<dbReference type="Proteomes" id="UP000198885">
    <property type="component" value="Unassembled WGS sequence"/>
</dbReference>
<dbReference type="InterPro" id="IPR001433">
    <property type="entry name" value="OxRdtase_FAD/NAD-bd"/>
</dbReference>
<dbReference type="PANTHER" id="PTHR47354:SF5">
    <property type="entry name" value="PROTEIN RFBI"/>
    <property type="match status" value="1"/>
</dbReference>
<dbReference type="Gene3D" id="2.40.30.10">
    <property type="entry name" value="Translation factors"/>
    <property type="match status" value="1"/>
</dbReference>
<keyword evidence="3" id="KW-1185">Reference proteome</keyword>
<protein>
    <recommendedName>
        <fullName evidence="1">FAD-binding FR-type domain-containing protein</fullName>
    </recommendedName>
</protein>
<dbReference type="SUPFAM" id="SSF63380">
    <property type="entry name" value="Riboflavin synthase domain-like"/>
    <property type="match status" value="1"/>
</dbReference>
<dbReference type="RefSeq" id="WP_092692877.1">
    <property type="nucleotide sequence ID" value="NZ_CBDDGO010000004.1"/>
</dbReference>
<evidence type="ECO:0000313" key="3">
    <source>
        <dbReference type="Proteomes" id="UP000198885"/>
    </source>
</evidence>
<dbReference type="PRINTS" id="PR00410">
    <property type="entry name" value="PHEHYDRXLASE"/>
</dbReference>
<dbReference type="STRING" id="641238.SAMN04490244_105121"/>
<feature type="domain" description="FAD-binding FR-type" evidence="1">
    <location>
        <begin position="1"/>
        <end position="101"/>
    </location>
</feature>
<dbReference type="AlphaFoldDB" id="A0A1H9U9I3"/>
<dbReference type="OrthoDB" id="9792185at2"/>
<reference evidence="2 3" key="1">
    <citation type="submission" date="2016-10" db="EMBL/GenBank/DDBJ databases">
        <authorList>
            <person name="de Groot N.N."/>
        </authorList>
    </citation>
    <scope>NUCLEOTIDE SEQUENCE [LARGE SCALE GENOMIC DNA]</scope>
    <source>
        <strain evidence="2 3">DSM 23042</strain>
    </source>
</reference>
<dbReference type="InterPro" id="IPR017938">
    <property type="entry name" value="Riboflavin_synthase-like_b-brl"/>
</dbReference>
<dbReference type="InterPro" id="IPR050415">
    <property type="entry name" value="MRET"/>
</dbReference>
<evidence type="ECO:0000259" key="1">
    <source>
        <dbReference type="PROSITE" id="PS51384"/>
    </source>
</evidence>
<dbReference type="EMBL" id="FOGU01000005">
    <property type="protein sequence ID" value="SES05992.1"/>
    <property type="molecule type" value="Genomic_DNA"/>
</dbReference>
<dbReference type="PROSITE" id="PS51384">
    <property type="entry name" value="FAD_FR"/>
    <property type="match status" value="1"/>
</dbReference>
<accession>A0A1H9U9I3</accession>
<name>A0A1H9U9I3_9RHOB</name>
<dbReference type="Pfam" id="PF00175">
    <property type="entry name" value="NAD_binding_1"/>
    <property type="match status" value="1"/>
</dbReference>
<sequence>MSYRLTLKETTPVTHDVNRLVFDKPKGFTFTPGQATELSLDRDGWREEGRPFTFTSFPEDDFLEFTIKSYPEHDGVTEQIGMLKPGDTVLIGDAWGAIEDKGPGTFIAGGAGITPFIPILRKRIKTGQGVAGCHLIFSNATEKDIILRDEWEEAAGLYTTWVVTEEEVPGLHNRQIDADFLREKVADTNKMAYVCGPDKMVEDVVKALKEIGVPDDKIVTEEA</sequence>
<gene>
    <name evidence="2" type="ORF">SAMN04490244_105121</name>
</gene>
<organism evidence="2 3">
    <name type="scientific">Tranquillimonas rosea</name>
    <dbReference type="NCBI Taxonomy" id="641238"/>
    <lineage>
        <taxon>Bacteria</taxon>
        <taxon>Pseudomonadati</taxon>
        <taxon>Pseudomonadota</taxon>
        <taxon>Alphaproteobacteria</taxon>
        <taxon>Rhodobacterales</taxon>
        <taxon>Roseobacteraceae</taxon>
        <taxon>Tranquillimonas</taxon>
    </lineage>
</organism>
<dbReference type="CDD" id="cd06196">
    <property type="entry name" value="FNR_like_1"/>
    <property type="match status" value="1"/>
</dbReference>